<keyword evidence="2" id="KW-1185">Reference proteome</keyword>
<protein>
    <submittedName>
        <fullName evidence="1">Uncharacterized protein</fullName>
    </submittedName>
</protein>
<dbReference type="Proteomes" id="UP000076858">
    <property type="component" value="Unassembled WGS sequence"/>
</dbReference>
<gene>
    <name evidence="1" type="ORF">APZ42_028275</name>
</gene>
<accession>A0A164QMA5</accession>
<evidence type="ECO:0000313" key="1">
    <source>
        <dbReference type="EMBL" id="KZS07882.1"/>
    </source>
</evidence>
<sequence length="78" mass="8810">MPTAEIEKPFLYFTPFMDIFIWVNDDPVIMNGQDAALMQTVKNTILWSSPFIAVRSQLPPHKLPLDPAFGEIVFTISG</sequence>
<dbReference type="AlphaFoldDB" id="A0A164QMA5"/>
<name>A0A164QMA5_9CRUS</name>
<organism evidence="1 2">
    <name type="scientific">Daphnia magna</name>
    <dbReference type="NCBI Taxonomy" id="35525"/>
    <lineage>
        <taxon>Eukaryota</taxon>
        <taxon>Metazoa</taxon>
        <taxon>Ecdysozoa</taxon>
        <taxon>Arthropoda</taxon>
        <taxon>Crustacea</taxon>
        <taxon>Branchiopoda</taxon>
        <taxon>Diplostraca</taxon>
        <taxon>Cladocera</taxon>
        <taxon>Anomopoda</taxon>
        <taxon>Daphniidae</taxon>
        <taxon>Daphnia</taxon>
    </lineage>
</organism>
<proteinExistence type="predicted"/>
<dbReference type="EMBL" id="LRGB01002384">
    <property type="protein sequence ID" value="KZS07882.1"/>
    <property type="molecule type" value="Genomic_DNA"/>
</dbReference>
<comment type="caution">
    <text evidence="1">The sequence shown here is derived from an EMBL/GenBank/DDBJ whole genome shotgun (WGS) entry which is preliminary data.</text>
</comment>
<evidence type="ECO:0000313" key="2">
    <source>
        <dbReference type="Proteomes" id="UP000076858"/>
    </source>
</evidence>
<reference evidence="1 2" key="1">
    <citation type="submission" date="2016-03" db="EMBL/GenBank/DDBJ databases">
        <title>EvidentialGene: Evidence-directed Construction of Genes on Genomes.</title>
        <authorList>
            <person name="Gilbert D.G."/>
            <person name="Choi J.-H."/>
            <person name="Mockaitis K."/>
            <person name="Colbourne J."/>
            <person name="Pfrender M."/>
        </authorList>
    </citation>
    <scope>NUCLEOTIDE SEQUENCE [LARGE SCALE GENOMIC DNA]</scope>
    <source>
        <strain evidence="1 2">Xinb3</strain>
        <tissue evidence="1">Complete organism</tissue>
    </source>
</reference>